<keyword evidence="4" id="KW-1185">Reference proteome</keyword>
<dbReference type="Proteomes" id="UP000518315">
    <property type="component" value="Unassembled WGS sequence"/>
</dbReference>
<dbReference type="Proteomes" id="UP000277279">
    <property type="component" value="Unassembled WGS sequence"/>
</dbReference>
<reference evidence="2 3" key="1">
    <citation type="submission" date="2018-11" db="EMBL/GenBank/DDBJ databases">
        <authorList>
            <person name="Huo Y."/>
        </authorList>
    </citation>
    <scope>NUCLEOTIDE SEQUENCE [LARGE SCALE GENOMIC DNA]</scope>
    <source>
        <strain evidence="2 3">DSM 30132</strain>
    </source>
</reference>
<sequence length="114" mass="13269">MQIFDLSDVRLAMRGATRPLLRLNCAHIFSQAWDHFVQEVSVASIPTIAELRSTIVRMEGRYRRHDEAELLFDVYEKLGERFEQDLADERDLLLSKAAAMMMIKYWVEQSGSHP</sequence>
<proteinExistence type="predicted"/>
<reference evidence="1 4" key="2">
    <citation type="submission" date="2020-08" db="EMBL/GenBank/DDBJ databases">
        <title>Genomic Encyclopedia of Type Strains, Phase III (KMG-III): the genomes of soil and plant-associated and newly described type strains.</title>
        <authorList>
            <person name="Whitman W."/>
        </authorList>
    </citation>
    <scope>NUCLEOTIDE SEQUENCE [LARGE SCALE GENOMIC DNA]</scope>
    <source>
        <strain evidence="1 4">CECT 4113</strain>
    </source>
</reference>
<dbReference type="RefSeq" id="WP_125843991.1">
    <property type="nucleotide sequence ID" value="NZ_JACHXH010000004.1"/>
</dbReference>
<comment type="caution">
    <text evidence="2">The sequence shown here is derived from an EMBL/GenBank/DDBJ whole genome shotgun (WGS) entry which is preliminary data.</text>
</comment>
<evidence type="ECO:0000313" key="2">
    <source>
        <dbReference type="EMBL" id="RSB81807.1"/>
    </source>
</evidence>
<evidence type="ECO:0000313" key="4">
    <source>
        <dbReference type="Proteomes" id="UP000518315"/>
    </source>
</evidence>
<name>A0A3R9AJ26_9HYPH</name>
<evidence type="ECO:0000313" key="1">
    <source>
        <dbReference type="EMBL" id="MBB3133821.1"/>
    </source>
</evidence>
<dbReference type="AlphaFoldDB" id="A0A3R9AJ26"/>
<organism evidence="2 3">
    <name type="scientific">Rhizobium pisi</name>
    <dbReference type="NCBI Taxonomy" id="574561"/>
    <lineage>
        <taxon>Bacteria</taxon>
        <taxon>Pseudomonadati</taxon>
        <taxon>Pseudomonadota</taxon>
        <taxon>Alphaproteobacteria</taxon>
        <taxon>Hyphomicrobiales</taxon>
        <taxon>Rhizobiaceae</taxon>
        <taxon>Rhizobium/Agrobacterium group</taxon>
        <taxon>Rhizobium</taxon>
    </lineage>
</organism>
<protein>
    <submittedName>
        <fullName evidence="2">Uncharacterized protein</fullName>
    </submittedName>
</protein>
<accession>A0A3R9AJ26</accession>
<dbReference type="EMBL" id="JACHXH010000004">
    <property type="protein sequence ID" value="MBB3133821.1"/>
    <property type="molecule type" value="Genomic_DNA"/>
</dbReference>
<evidence type="ECO:0000313" key="3">
    <source>
        <dbReference type="Proteomes" id="UP000277279"/>
    </source>
</evidence>
<gene>
    <name evidence="2" type="ORF">EFD55_07630</name>
    <name evidence="1" type="ORF">FHS26_001534</name>
</gene>
<dbReference type="EMBL" id="RJJT01000004">
    <property type="protein sequence ID" value="RSB81807.1"/>
    <property type="molecule type" value="Genomic_DNA"/>
</dbReference>
<dbReference type="OrthoDB" id="8390441at2"/>